<evidence type="ECO:0000259" key="2">
    <source>
        <dbReference type="Pfam" id="PF00685"/>
    </source>
</evidence>
<feature type="region of interest" description="Disordered" evidence="1">
    <location>
        <begin position="94"/>
        <end position="115"/>
    </location>
</feature>
<dbReference type="EMBL" id="HBUF01084764">
    <property type="protein sequence ID" value="CAG6634023.1"/>
    <property type="molecule type" value="Transcribed_RNA"/>
</dbReference>
<dbReference type="Pfam" id="PF00685">
    <property type="entry name" value="Sulfotransfer_1"/>
    <property type="match status" value="1"/>
</dbReference>
<dbReference type="InterPro" id="IPR000863">
    <property type="entry name" value="Sulfotransferase_dom"/>
</dbReference>
<dbReference type="GO" id="GO:0008146">
    <property type="term" value="F:sulfotransferase activity"/>
    <property type="evidence" value="ECO:0007669"/>
    <property type="project" value="InterPro"/>
</dbReference>
<sequence length="115" mass="13198">MAWCIANDLDFEGAKVFLPERFPFLEHTPLFDYRNNLEMQQQVLPPYVLDSVKHISNLPGRRFIKAHLPFRLLPQKIQDGSTKAKFVSDHSGVMFSSSGKPRKPTLTFFSSNTKT</sequence>
<feature type="domain" description="Sulfotransferase" evidence="2">
    <location>
        <begin position="18"/>
        <end position="83"/>
    </location>
</feature>
<dbReference type="InterPro" id="IPR027417">
    <property type="entry name" value="P-loop_NTPase"/>
</dbReference>
<protein>
    <recommendedName>
        <fullName evidence="2">Sulfotransferase domain-containing protein</fullName>
    </recommendedName>
</protein>
<reference evidence="3" key="1">
    <citation type="submission" date="2021-05" db="EMBL/GenBank/DDBJ databases">
        <authorList>
            <person name="Alioto T."/>
            <person name="Alioto T."/>
            <person name="Gomez Garrido J."/>
        </authorList>
    </citation>
    <scope>NUCLEOTIDE SEQUENCE</scope>
</reference>
<dbReference type="AlphaFoldDB" id="A0A8D8VTJ6"/>
<organism evidence="3">
    <name type="scientific">Cacopsylla melanoneura</name>
    <dbReference type="NCBI Taxonomy" id="428564"/>
    <lineage>
        <taxon>Eukaryota</taxon>
        <taxon>Metazoa</taxon>
        <taxon>Ecdysozoa</taxon>
        <taxon>Arthropoda</taxon>
        <taxon>Hexapoda</taxon>
        <taxon>Insecta</taxon>
        <taxon>Pterygota</taxon>
        <taxon>Neoptera</taxon>
        <taxon>Paraneoptera</taxon>
        <taxon>Hemiptera</taxon>
        <taxon>Sternorrhyncha</taxon>
        <taxon>Psylloidea</taxon>
        <taxon>Psyllidae</taxon>
        <taxon>Psyllinae</taxon>
        <taxon>Cacopsylla</taxon>
    </lineage>
</organism>
<proteinExistence type="predicted"/>
<evidence type="ECO:0000313" key="3">
    <source>
        <dbReference type="EMBL" id="CAG6634023.1"/>
    </source>
</evidence>
<name>A0A8D8VTJ6_9HEMI</name>
<accession>A0A8D8VTJ6</accession>
<dbReference type="Gene3D" id="3.40.50.300">
    <property type="entry name" value="P-loop containing nucleotide triphosphate hydrolases"/>
    <property type="match status" value="1"/>
</dbReference>
<evidence type="ECO:0000256" key="1">
    <source>
        <dbReference type="SAM" id="MobiDB-lite"/>
    </source>
</evidence>